<dbReference type="EMBL" id="BAABAJ010000003">
    <property type="protein sequence ID" value="GAA3905244.1"/>
    <property type="molecule type" value="Genomic_DNA"/>
</dbReference>
<dbReference type="PROSITE" id="PS00107">
    <property type="entry name" value="PROTEIN_KINASE_ATP"/>
    <property type="match status" value="1"/>
</dbReference>
<dbReference type="InterPro" id="IPR011009">
    <property type="entry name" value="Kinase-like_dom_sf"/>
</dbReference>
<evidence type="ECO:0000313" key="9">
    <source>
        <dbReference type="Proteomes" id="UP001501000"/>
    </source>
</evidence>
<feature type="domain" description="Protein kinase" evidence="7">
    <location>
        <begin position="76"/>
        <end position="326"/>
    </location>
</feature>
<feature type="compositionally biased region" description="Basic residues" evidence="6">
    <location>
        <begin position="756"/>
        <end position="770"/>
    </location>
</feature>
<keyword evidence="4 5" id="KW-0067">ATP-binding</keyword>
<evidence type="ECO:0000259" key="7">
    <source>
        <dbReference type="PROSITE" id="PS50011"/>
    </source>
</evidence>
<dbReference type="SMART" id="SM00220">
    <property type="entry name" value="S_TKc"/>
    <property type="match status" value="1"/>
</dbReference>
<dbReference type="InterPro" id="IPR011990">
    <property type="entry name" value="TPR-like_helical_dom_sf"/>
</dbReference>
<dbReference type="InterPro" id="IPR017441">
    <property type="entry name" value="Protein_kinase_ATP_BS"/>
</dbReference>
<dbReference type="Pfam" id="PF00069">
    <property type="entry name" value="Pkinase"/>
    <property type="match status" value="1"/>
</dbReference>
<keyword evidence="1" id="KW-0808">Transferase</keyword>
<keyword evidence="2 5" id="KW-0547">Nucleotide-binding</keyword>
<dbReference type="CDD" id="cd14014">
    <property type="entry name" value="STKc_PknB_like"/>
    <property type="match status" value="1"/>
</dbReference>
<dbReference type="PANTHER" id="PTHR43289">
    <property type="entry name" value="MITOGEN-ACTIVATED PROTEIN KINASE KINASE KINASE 20-RELATED"/>
    <property type="match status" value="1"/>
</dbReference>
<evidence type="ECO:0000256" key="6">
    <source>
        <dbReference type="SAM" id="MobiDB-lite"/>
    </source>
</evidence>
<dbReference type="PROSITE" id="PS00108">
    <property type="entry name" value="PROTEIN_KINASE_ST"/>
    <property type="match status" value="1"/>
</dbReference>
<dbReference type="SUPFAM" id="SSF56112">
    <property type="entry name" value="Protein kinase-like (PK-like)"/>
    <property type="match status" value="1"/>
</dbReference>
<dbReference type="Gene3D" id="3.30.200.20">
    <property type="entry name" value="Phosphorylase Kinase, domain 1"/>
    <property type="match status" value="1"/>
</dbReference>
<evidence type="ECO:0000256" key="3">
    <source>
        <dbReference type="ARBA" id="ARBA00022777"/>
    </source>
</evidence>
<keyword evidence="9" id="KW-1185">Reference proteome</keyword>
<feature type="compositionally biased region" description="Low complexity" evidence="6">
    <location>
        <begin position="58"/>
        <end position="69"/>
    </location>
</feature>
<evidence type="ECO:0000256" key="1">
    <source>
        <dbReference type="ARBA" id="ARBA00022679"/>
    </source>
</evidence>
<evidence type="ECO:0000256" key="2">
    <source>
        <dbReference type="ARBA" id="ARBA00022741"/>
    </source>
</evidence>
<protein>
    <recommendedName>
        <fullName evidence="7">Protein kinase domain-containing protein</fullName>
    </recommendedName>
</protein>
<feature type="region of interest" description="Disordered" evidence="6">
    <location>
        <begin position="1"/>
        <end position="69"/>
    </location>
</feature>
<feature type="compositionally biased region" description="Low complexity" evidence="6">
    <location>
        <begin position="512"/>
        <end position="523"/>
    </location>
</feature>
<reference evidence="9" key="1">
    <citation type="journal article" date="2019" name="Int. J. Syst. Evol. Microbiol.">
        <title>The Global Catalogue of Microorganisms (GCM) 10K type strain sequencing project: providing services to taxonomists for standard genome sequencing and annotation.</title>
        <authorList>
            <consortium name="The Broad Institute Genomics Platform"/>
            <consortium name="The Broad Institute Genome Sequencing Center for Infectious Disease"/>
            <person name="Wu L."/>
            <person name="Ma J."/>
        </authorList>
    </citation>
    <scope>NUCLEOTIDE SEQUENCE [LARGE SCALE GENOMIC DNA]</scope>
    <source>
        <strain evidence="9">JCM 16956</strain>
    </source>
</reference>
<dbReference type="Proteomes" id="UP001501000">
    <property type="component" value="Unassembled WGS sequence"/>
</dbReference>
<feature type="region of interest" description="Disordered" evidence="6">
    <location>
        <begin position="512"/>
        <end position="534"/>
    </location>
</feature>
<feature type="region of interest" description="Disordered" evidence="6">
    <location>
        <begin position="726"/>
        <end position="803"/>
    </location>
</feature>
<sequence length="1018" mass="108759">MEATGERRPPGGGAAGERPRDPRHMMARTVPSADGPWREVPEGAAGGAVLAPPPWTRPTGPETGEGAATTRMVGPFRVLHRLGAGGMGEVHLCAGPDGVLAAVKTVRAELLSEERIRRRFTREVQAARRVRNPYVVPVIAAETEAPLPWLAQAFVPAPALDHLVRHLGPLPEPVVRALGGGIAVALTGIHGAGIIHRDLKPGNVLLGADGPRVIDFGIARMEDRTVTRGEAWGTPGFMSPEQITDPERVTAASDVFSLGVLLFHAATARLPWRGTTPLELQVRTVEGDADLTGLAPGLRRLVADCLAPGPADRPTPGELVAELRAVEAPTAFGTALGSLRPALESYARAVLHAVPEARVLGAMLDQGRDRRLRERIGALRERAAGPAGRGLPPWTVPGMAEWAGRVPKREAEELRRAFDELAREAAEFYGSEDPEAFVLRGEAIRWRGEAGEPAQAAFELGELVEAAAVALGPAAPEVLRLRRLRVTLLAVAGNAGEAILLQEDVLRRVRASSDAPGPAASPDPAEHATRASAGPAAVAEAQVELAELYGQAGRPESAAKEYAHALANARAAGAEAPAERIAQWRHQEAFWTRRFDPERALALFRDLHGDCRRELGEAHSLTLEALEGVAYTLGTAGDAEAARDRYEDLLPRVRAHFGADSLEALETWASLATWTGDAGDPARAAEMYVDVVAAALGRWDESHPRVTRWVREARVWRRRAAERTALPEAADDTPAGAVEPALPAQDVTAAPDGRGARRGLMRWWPGRRRTAPSPAAPEGPDRPDAHRREAGAVGGTPARAQAAPRTVALGEELAERVHPVFLPPDRFPPALERVDRHVLPGLRTALAIRQGDNVDFVQPQLLSDRQLEGLWSSARRNVCRLDGLRTVRTETGDGDVIAELWHREDVFVASRAVAPDWLAPALFGTPEPEGILVCVPQMRSLLAAPARPATAARLAAVLALTAAEVHARAAHPNLAVSPDVYLVARGRGTATYQAQRVGHMVDGRPVVGGELLDLLGRG</sequence>
<feature type="compositionally biased region" description="Basic and acidic residues" evidence="6">
    <location>
        <begin position="779"/>
        <end position="790"/>
    </location>
</feature>
<dbReference type="InterPro" id="IPR008271">
    <property type="entry name" value="Ser/Thr_kinase_AS"/>
</dbReference>
<dbReference type="Gene3D" id="1.10.510.10">
    <property type="entry name" value="Transferase(Phosphotransferase) domain 1"/>
    <property type="match status" value="1"/>
</dbReference>
<evidence type="ECO:0000313" key="8">
    <source>
        <dbReference type="EMBL" id="GAA3905244.1"/>
    </source>
</evidence>
<dbReference type="PROSITE" id="PS50011">
    <property type="entry name" value="PROTEIN_KINASE_DOM"/>
    <property type="match status" value="1"/>
</dbReference>
<proteinExistence type="predicted"/>
<evidence type="ECO:0000256" key="4">
    <source>
        <dbReference type="ARBA" id="ARBA00022840"/>
    </source>
</evidence>
<dbReference type="Gene3D" id="1.25.40.10">
    <property type="entry name" value="Tetratricopeptide repeat domain"/>
    <property type="match status" value="1"/>
</dbReference>
<evidence type="ECO:0000256" key="5">
    <source>
        <dbReference type="PROSITE-ProRule" id="PRU10141"/>
    </source>
</evidence>
<comment type="caution">
    <text evidence="8">The sequence shown here is derived from an EMBL/GenBank/DDBJ whole genome shotgun (WGS) entry which is preliminary data.</text>
</comment>
<feature type="binding site" evidence="5">
    <location>
        <position position="104"/>
    </location>
    <ligand>
        <name>ATP</name>
        <dbReference type="ChEBI" id="CHEBI:30616"/>
    </ligand>
</feature>
<dbReference type="InterPro" id="IPR000719">
    <property type="entry name" value="Prot_kinase_dom"/>
</dbReference>
<gene>
    <name evidence="8" type="ORF">GCM10022244_14230</name>
</gene>
<accession>A0ABP7LPW5</accession>
<name>A0ABP7LPW5_9ACTN</name>
<organism evidence="8 9">
    <name type="scientific">Streptomyces gulbargensis</name>
    <dbReference type="NCBI Taxonomy" id="364901"/>
    <lineage>
        <taxon>Bacteria</taxon>
        <taxon>Bacillati</taxon>
        <taxon>Actinomycetota</taxon>
        <taxon>Actinomycetes</taxon>
        <taxon>Kitasatosporales</taxon>
        <taxon>Streptomycetaceae</taxon>
        <taxon>Streptomyces</taxon>
    </lineage>
</organism>
<dbReference type="PANTHER" id="PTHR43289:SF34">
    <property type="entry name" value="SERINE_THREONINE-PROTEIN KINASE YBDM-RELATED"/>
    <property type="match status" value="1"/>
</dbReference>
<keyword evidence="3" id="KW-0418">Kinase</keyword>